<feature type="transmembrane region" description="Helical" evidence="3">
    <location>
        <begin position="119"/>
        <end position="141"/>
    </location>
</feature>
<comment type="caution">
    <text evidence="4">The sequence shown here is derived from an EMBL/GenBank/DDBJ whole genome shotgun (WGS) entry which is preliminary data.</text>
</comment>
<dbReference type="PANTHER" id="PTHR31088:SF6">
    <property type="entry name" value="PHAGE SHOCK PROTEIN A"/>
    <property type="match status" value="1"/>
</dbReference>
<keyword evidence="3" id="KW-0472">Membrane</keyword>
<dbReference type="EMBL" id="JTCM02000031">
    <property type="protein sequence ID" value="NEU73917.1"/>
    <property type="molecule type" value="Genomic_DNA"/>
</dbReference>
<keyword evidence="3" id="KW-0812">Transmembrane</keyword>
<feature type="coiled-coil region" evidence="2">
    <location>
        <begin position="171"/>
        <end position="198"/>
    </location>
</feature>
<gene>
    <name evidence="4" type="ORF">PI95_015470</name>
</gene>
<comment type="similarity">
    <text evidence="1">Belongs to the PspA/Vipp/IM30 family.</text>
</comment>
<evidence type="ECO:0000256" key="2">
    <source>
        <dbReference type="SAM" id="Coils"/>
    </source>
</evidence>
<dbReference type="AlphaFoldDB" id="A0A846H8J8"/>
<evidence type="ECO:0000313" key="4">
    <source>
        <dbReference type="EMBL" id="NEU73917.1"/>
    </source>
</evidence>
<accession>A0A846H8J8</accession>
<evidence type="ECO:0000256" key="3">
    <source>
        <dbReference type="SAM" id="Phobius"/>
    </source>
</evidence>
<dbReference type="Proteomes" id="UP000031549">
    <property type="component" value="Unassembled WGS sequence"/>
</dbReference>
<dbReference type="InterPro" id="IPR007157">
    <property type="entry name" value="PspA_VIPP1"/>
</dbReference>
<dbReference type="RefSeq" id="WP_063842309.1">
    <property type="nucleotide sequence ID" value="NZ_JTCM02000031.1"/>
</dbReference>
<dbReference type="PANTHER" id="PTHR31088">
    <property type="entry name" value="MEMBRANE-ASSOCIATED PROTEIN VIPP1, CHLOROPLASTIC"/>
    <property type="match status" value="1"/>
</dbReference>
<sequence>MGLNNRISRIVKANLNDIAGNFKPGESAAFIAGGVATGAAISHTVGGMGLAAAGTAVGIGAPHLMAAGAVTGMAAYGAKKGIENQDPLALGAAALGAVGGAGVSATVGKMGLLAAGSGFSIGMAPVAAAGAVVGLGGYGLLKLLDGSQDTNDPNKVVESLNQTKFSILQNIHLAKRNREQVQANYNQAENKVQEWHQIALLAMKKEREDLAREALTRKHTHQHSADSLKNQLEQLITVINSLENDLRFIEKTIAQVKAEADSNYGWA</sequence>
<feature type="transmembrane region" description="Helical" evidence="3">
    <location>
        <begin position="88"/>
        <end position="107"/>
    </location>
</feature>
<proteinExistence type="inferred from homology"/>
<evidence type="ECO:0000313" key="5">
    <source>
        <dbReference type="Proteomes" id="UP000031549"/>
    </source>
</evidence>
<evidence type="ECO:0000256" key="1">
    <source>
        <dbReference type="ARBA" id="ARBA00043985"/>
    </source>
</evidence>
<organism evidence="4 5">
    <name type="scientific">Hassallia byssoidea VB512170</name>
    <dbReference type="NCBI Taxonomy" id="1304833"/>
    <lineage>
        <taxon>Bacteria</taxon>
        <taxon>Bacillati</taxon>
        <taxon>Cyanobacteriota</taxon>
        <taxon>Cyanophyceae</taxon>
        <taxon>Nostocales</taxon>
        <taxon>Tolypothrichaceae</taxon>
        <taxon>Hassallia</taxon>
    </lineage>
</organism>
<keyword evidence="3" id="KW-1133">Transmembrane helix</keyword>
<name>A0A846H8J8_9CYAN</name>
<feature type="coiled-coil region" evidence="2">
    <location>
        <begin position="225"/>
        <end position="259"/>
    </location>
</feature>
<keyword evidence="5" id="KW-1185">Reference proteome</keyword>
<keyword evidence="2" id="KW-0175">Coiled coil</keyword>
<reference evidence="4 5" key="1">
    <citation type="journal article" date="2015" name="Genome Announc.">
        <title>Draft Genome Sequence of Cyanobacterium Hassallia byssoidea Strain VB512170, Isolated from Monuments in India.</title>
        <authorList>
            <person name="Singh D."/>
            <person name="Chandrababunaidu M.M."/>
            <person name="Panda A."/>
            <person name="Sen D."/>
            <person name="Bhattacharyya S."/>
            <person name="Adhikary S.P."/>
            <person name="Tripathy S."/>
        </authorList>
    </citation>
    <scope>NUCLEOTIDE SEQUENCE [LARGE SCALE GENOMIC DNA]</scope>
    <source>
        <strain evidence="4 5">VB512170</strain>
    </source>
</reference>
<protein>
    <submittedName>
        <fullName evidence="4">Uncharacterized protein</fullName>
    </submittedName>
</protein>
<dbReference type="Pfam" id="PF04012">
    <property type="entry name" value="PspA_IM30"/>
    <property type="match status" value="1"/>
</dbReference>